<gene>
    <name evidence="1" type="ORF">B2J93_3809</name>
</gene>
<protein>
    <submittedName>
        <fullName evidence="1">Uncharacterized protein</fullName>
    </submittedName>
</protein>
<dbReference type="EMBL" id="MZNU01000332">
    <property type="protein sequence ID" value="OWP00283.1"/>
    <property type="molecule type" value="Genomic_DNA"/>
</dbReference>
<dbReference type="AlphaFoldDB" id="A0A218YY60"/>
<proteinExistence type="predicted"/>
<keyword evidence="2" id="KW-1185">Reference proteome</keyword>
<evidence type="ECO:0000313" key="1">
    <source>
        <dbReference type="EMBL" id="OWP00283.1"/>
    </source>
</evidence>
<dbReference type="Proteomes" id="UP000242519">
    <property type="component" value="Unassembled WGS sequence"/>
</dbReference>
<evidence type="ECO:0000313" key="2">
    <source>
        <dbReference type="Proteomes" id="UP000242519"/>
    </source>
</evidence>
<sequence length="191" mass="22249">MATGILFPPGYLSTGSINLPSRLWKKIRNIMSMIVSPINSSTPHTFFFDLNDIPNVMEQILAYEAVSDRRRPNDDPVLIRDIQRMIRLETSWTFECQGPRLPIDQRIQLLEKALGGIISVREQVYDVISTPLYRDESAFFEIYIHRLQMLENELLEFKKWHVVFKDDVARGLCVPNREDLLDRAMIGYYGL</sequence>
<dbReference type="InParanoid" id="A0A218YY60"/>
<name>A0A218YY60_9HELO</name>
<reference evidence="1 2" key="1">
    <citation type="submission" date="2017-04" db="EMBL/GenBank/DDBJ databases">
        <title>Draft genome sequence of Marssonina coronaria NL1: causal agent of apple blotch.</title>
        <authorList>
            <person name="Cheng Q."/>
        </authorList>
    </citation>
    <scope>NUCLEOTIDE SEQUENCE [LARGE SCALE GENOMIC DNA]</scope>
    <source>
        <strain evidence="1 2">NL1</strain>
    </source>
</reference>
<comment type="caution">
    <text evidence="1">The sequence shown here is derived from an EMBL/GenBank/DDBJ whole genome shotgun (WGS) entry which is preliminary data.</text>
</comment>
<organism evidence="1 2">
    <name type="scientific">Diplocarpon coronariae</name>
    <dbReference type="NCBI Taxonomy" id="2795749"/>
    <lineage>
        <taxon>Eukaryota</taxon>
        <taxon>Fungi</taxon>
        <taxon>Dikarya</taxon>
        <taxon>Ascomycota</taxon>
        <taxon>Pezizomycotina</taxon>
        <taxon>Leotiomycetes</taxon>
        <taxon>Helotiales</taxon>
        <taxon>Drepanopezizaceae</taxon>
        <taxon>Diplocarpon</taxon>
    </lineage>
</organism>
<accession>A0A218YY60</accession>